<dbReference type="Proteomes" id="UP001495910">
    <property type="component" value="Unassembled WGS sequence"/>
</dbReference>
<organism evidence="2 3">
    <name type="scientific">Collimonas rhizosphaerae</name>
    <dbReference type="NCBI Taxonomy" id="3126357"/>
    <lineage>
        <taxon>Bacteria</taxon>
        <taxon>Pseudomonadati</taxon>
        <taxon>Pseudomonadota</taxon>
        <taxon>Betaproteobacteria</taxon>
        <taxon>Burkholderiales</taxon>
        <taxon>Oxalobacteraceae</taxon>
        <taxon>Collimonas</taxon>
    </lineage>
</organism>
<accession>A0ABU9Q0U6</accession>
<dbReference type="RefSeq" id="WP_139220081.1">
    <property type="nucleotide sequence ID" value="NZ_JBANDC010000018.1"/>
</dbReference>
<feature type="region of interest" description="Disordered" evidence="1">
    <location>
        <begin position="39"/>
        <end position="65"/>
    </location>
</feature>
<sequence>MKNASFPGRYIGLPALCLATIAVAVIALGSGPSIAAAPTRDKGAAIGDNQSSQTVGPNDLVKEML</sequence>
<gene>
    <name evidence="2" type="ORF">V8G57_21000</name>
</gene>
<protein>
    <recommendedName>
        <fullName evidence="4">Serine protease</fullName>
    </recommendedName>
</protein>
<evidence type="ECO:0000313" key="3">
    <source>
        <dbReference type="Proteomes" id="UP001495910"/>
    </source>
</evidence>
<evidence type="ECO:0000256" key="1">
    <source>
        <dbReference type="SAM" id="MobiDB-lite"/>
    </source>
</evidence>
<evidence type="ECO:0000313" key="2">
    <source>
        <dbReference type="EMBL" id="MEM4989879.1"/>
    </source>
</evidence>
<keyword evidence="3" id="KW-1185">Reference proteome</keyword>
<comment type="caution">
    <text evidence="2">The sequence shown here is derived from an EMBL/GenBank/DDBJ whole genome shotgun (WGS) entry which is preliminary data.</text>
</comment>
<evidence type="ECO:0008006" key="4">
    <source>
        <dbReference type="Google" id="ProtNLM"/>
    </source>
</evidence>
<reference evidence="2 3" key="1">
    <citation type="submission" date="2024-02" db="EMBL/GenBank/DDBJ databases">
        <title>Draft genome sequence of Collimonas sp. strain H4R21, an effective mineral-weathering bacterial strain isolated from the beech rhizosphere.</title>
        <authorList>
            <person name="Morin E."/>
            <person name="Uroz S."/>
            <person name="Leveau J.H.J."/>
            <person name="Kumar R."/>
            <person name="Rey M.W."/>
            <person name="Pham J."/>
        </authorList>
    </citation>
    <scope>NUCLEOTIDE SEQUENCE [LARGE SCALE GENOMIC DNA]</scope>
    <source>
        <strain evidence="2 3">H4R21</strain>
    </source>
</reference>
<name>A0ABU9Q0U6_9BURK</name>
<proteinExistence type="predicted"/>
<dbReference type="EMBL" id="JBANDC010000018">
    <property type="protein sequence ID" value="MEM4989879.1"/>
    <property type="molecule type" value="Genomic_DNA"/>
</dbReference>